<comment type="caution">
    <text evidence="13">The sequence shown here is derived from an EMBL/GenBank/DDBJ whole genome shotgun (WGS) entry which is preliminary data.</text>
</comment>
<comment type="similarity">
    <text evidence="2 10">Belongs to the fatty acyl-CoA reductase family.</text>
</comment>
<comment type="catalytic activity">
    <reaction evidence="9 10">
        <text>a long-chain fatty acyl-CoA + 2 NADPH + 2 H(+) = a long-chain primary fatty alcohol + 2 NADP(+) + CoA</text>
        <dbReference type="Rhea" id="RHEA:52716"/>
        <dbReference type="ChEBI" id="CHEBI:15378"/>
        <dbReference type="ChEBI" id="CHEBI:57287"/>
        <dbReference type="ChEBI" id="CHEBI:57783"/>
        <dbReference type="ChEBI" id="CHEBI:58349"/>
        <dbReference type="ChEBI" id="CHEBI:77396"/>
        <dbReference type="ChEBI" id="CHEBI:83139"/>
        <dbReference type="EC" id="1.2.1.84"/>
    </reaction>
</comment>
<dbReference type="GO" id="GO:0005777">
    <property type="term" value="C:peroxisome"/>
    <property type="evidence" value="ECO:0007669"/>
    <property type="project" value="TreeGrafter"/>
</dbReference>
<dbReference type="Pfam" id="PF03015">
    <property type="entry name" value="Sterile"/>
    <property type="match status" value="1"/>
</dbReference>
<dbReference type="InterPro" id="IPR013120">
    <property type="entry name" value="FAR_NAD-bd"/>
</dbReference>
<dbReference type="Proteomes" id="UP001177670">
    <property type="component" value="Unassembled WGS sequence"/>
</dbReference>
<evidence type="ECO:0000256" key="3">
    <source>
        <dbReference type="ARBA" id="ARBA00022516"/>
    </source>
</evidence>
<evidence type="ECO:0000259" key="12">
    <source>
        <dbReference type="Pfam" id="PF07993"/>
    </source>
</evidence>
<evidence type="ECO:0000313" key="14">
    <source>
        <dbReference type="Proteomes" id="UP001177670"/>
    </source>
</evidence>
<evidence type="ECO:0000313" key="13">
    <source>
        <dbReference type="EMBL" id="KAK1117616.1"/>
    </source>
</evidence>
<feature type="domain" description="Fatty acyl-CoA reductase C-terminal" evidence="11">
    <location>
        <begin position="374"/>
        <end position="466"/>
    </location>
</feature>
<dbReference type="GO" id="GO:0035336">
    <property type="term" value="P:long-chain fatty-acyl-CoA metabolic process"/>
    <property type="evidence" value="ECO:0007669"/>
    <property type="project" value="TreeGrafter"/>
</dbReference>
<organism evidence="13 14">
    <name type="scientific">Melipona bicolor</name>
    <dbReference type="NCBI Taxonomy" id="60889"/>
    <lineage>
        <taxon>Eukaryota</taxon>
        <taxon>Metazoa</taxon>
        <taxon>Ecdysozoa</taxon>
        <taxon>Arthropoda</taxon>
        <taxon>Hexapoda</taxon>
        <taxon>Insecta</taxon>
        <taxon>Pterygota</taxon>
        <taxon>Neoptera</taxon>
        <taxon>Endopterygota</taxon>
        <taxon>Hymenoptera</taxon>
        <taxon>Apocrita</taxon>
        <taxon>Aculeata</taxon>
        <taxon>Apoidea</taxon>
        <taxon>Anthophila</taxon>
        <taxon>Apidae</taxon>
        <taxon>Melipona</taxon>
    </lineage>
</organism>
<dbReference type="InterPro" id="IPR036291">
    <property type="entry name" value="NAD(P)-bd_dom_sf"/>
</dbReference>
<comment type="function">
    <text evidence="10">Catalyzes the reduction of fatty acyl-CoA to fatty alcohols.</text>
</comment>
<dbReference type="CDD" id="cd09071">
    <property type="entry name" value="FAR_C"/>
    <property type="match status" value="1"/>
</dbReference>
<evidence type="ECO:0000256" key="5">
    <source>
        <dbReference type="ARBA" id="ARBA00022857"/>
    </source>
</evidence>
<dbReference type="Pfam" id="PF07993">
    <property type="entry name" value="NAD_binding_4"/>
    <property type="match status" value="1"/>
</dbReference>
<keyword evidence="4 10" id="KW-0812">Transmembrane</keyword>
<dbReference type="EMBL" id="JAHYIQ010000049">
    <property type="protein sequence ID" value="KAK1117616.1"/>
    <property type="molecule type" value="Genomic_DNA"/>
</dbReference>
<dbReference type="PANTHER" id="PTHR11011:SF107">
    <property type="entry name" value="FATTY ACYL-COA REDUCTASE"/>
    <property type="match status" value="1"/>
</dbReference>
<evidence type="ECO:0000256" key="7">
    <source>
        <dbReference type="ARBA" id="ARBA00023098"/>
    </source>
</evidence>
<dbReference type="AlphaFoldDB" id="A0AA40FEY8"/>
<dbReference type="InterPro" id="IPR026055">
    <property type="entry name" value="FAR"/>
</dbReference>
<reference evidence="13" key="1">
    <citation type="submission" date="2021-10" db="EMBL/GenBank/DDBJ databases">
        <title>Melipona bicolor Genome sequencing and assembly.</title>
        <authorList>
            <person name="Araujo N.S."/>
            <person name="Arias M.C."/>
        </authorList>
    </citation>
    <scope>NUCLEOTIDE SEQUENCE</scope>
    <source>
        <strain evidence="13">USP_2M_L1-L4_2017</strain>
        <tissue evidence="13">Whole body</tissue>
    </source>
</reference>
<feature type="transmembrane region" description="Helical" evidence="10">
    <location>
        <begin position="483"/>
        <end position="504"/>
    </location>
</feature>
<keyword evidence="14" id="KW-1185">Reference proteome</keyword>
<dbReference type="GO" id="GO:0102965">
    <property type="term" value="F:alcohol-forming long-chain fatty acyl-CoA reductase activity"/>
    <property type="evidence" value="ECO:0007669"/>
    <property type="project" value="UniProtKB-EC"/>
</dbReference>
<dbReference type="Gene3D" id="3.40.50.720">
    <property type="entry name" value="NAD(P)-binding Rossmann-like Domain"/>
    <property type="match status" value="1"/>
</dbReference>
<keyword evidence="6 10" id="KW-1133">Transmembrane helix</keyword>
<sequence length="505" mass="57225">MDTMNGESYEKNVDGKLNKTNSIDGFYTNIAILVTGATGFVGKGVLEKLLRVCPRIAAIFILLRPKKDQTIEQRLRKLIDDPIYDSIRINQPSVLKKIHPVKGDISLPDLGLSQEDRIMLIENVNIVFHAAATVRFNEPLNVAVDINTKGTARMIQLCKELKYVISVIYISTAYSNAYLSEIEEKVYTTDLEPSMVIDICEGGDKILIDQLEERVLKIYPNTYTFSKNLAEQIVSSNSDRLPVAIVRPSIIGASIEEPCPGWVDNIFGVTGIFFSVGIGITKIILAKKNASVDIVAIDFVVDSMICAAWHVTLHPNNNVKVYNCTNNAYPLRWGQMIDTLVQCNRETPMNNVLLYPFCLVIANKHVYNILNIFLHILPAFIVDTFLKLSSRKPIMMKGNKRFNKLIASAYYFSTHEWTFCRDNISKMMVDVETLKDSEVVKLNRCMDWKKYIASYTAGIEKFILKEKSKSIDARRRRLSVLYWIHRLTQVLAITVSLAIVSYIIC</sequence>
<dbReference type="GO" id="GO:0016020">
    <property type="term" value="C:membrane"/>
    <property type="evidence" value="ECO:0007669"/>
    <property type="project" value="UniProtKB-SubCell"/>
</dbReference>
<dbReference type="InterPro" id="IPR033640">
    <property type="entry name" value="FAR_C"/>
</dbReference>
<evidence type="ECO:0000256" key="2">
    <source>
        <dbReference type="ARBA" id="ARBA00005928"/>
    </source>
</evidence>
<evidence type="ECO:0000259" key="11">
    <source>
        <dbReference type="Pfam" id="PF03015"/>
    </source>
</evidence>
<gene>
    <name evidence="13" type="ORF">K0M31_015789</name>
</gene>
<evidence type="ECO:0000256" key="4">
    <source>
        <dbReference type="ARBA" id="ARBA00022692"/>
    </source>
</evidence>
<name>A0AA40FEY8_9HYME</name>
<evidence type="ECO:0000256" key="9">
    <source>
        <dbReference type="ARBA" id="ARBA00052530"/>
    </source>
</evidence>
<keyword evidence="7 10" id="KW-0443">Lipid metabolism</keyword>
<dbReference type="EC" id="1.2.1.84" evidence="10"/>
<dbReference type="FunFam" id="3.40.50.720:FF:000143">
    <property type="entry name" value="Fatty acyl-CoA reductase"/>
    <property type="match status" value="1"/>
</dbReference>
<feature type="domain" description="Thioester reductase (TE)" evidence="12">
    <location>
        <begin position="34"/>
        <end position="304"/>
    </location>
</feature>
<evidence type="ECO:0000256" key="6">
    <source>
        <dbReference type="ARBA" id="ARBA00022989"/>
    </source>
</evidence>
<evidence type="ECO:0000256" key="1">
    <source>
        <dbReference type="ARBA" id="ARBA00004141"/>
    </source>
</evidence>
<keyword evidence="10" id="KW-0560">Oxidoreductase</keyword>
<evidence type="ECO:0000256" key="8">
    <source>
        <dbReference type="ARBA" id="ARBA00023136"/>
    </source>
</evidence>
<dbReference type="SUPFAM" id="SSF51735">
    <property type="entry name" value="NAD(P)-binding Rossmann-fold domains"/>
    <property type="match status" value="1"/>
</dbReference>
<accession>A0AA40FEY8</accession>
<comment type="subcellular location">
    <subcellularLocation>
        <location evidence="1">Membrane</location>
        <topology evidence="1">Multi-pass membrane protein</topology>
    </subcellularLocation>
</comment>
<proteinExistence type="inferred from homology"/>
<keyword evidence="8 10" id="KW-0472">Membrane</keyword>
<dbReference type="CDD" id="cd05236">
    <property type="entry name" value="FAR-N_SDR_e"/>
    <property type="match status" value="1"/>
</dbReference>
<protein>
    <recommendedName>
        <fullName evidence="10">Fatty acyl-CoA reductase</fullName>
        <ecNumber evidence="10">1.2.1.84</ecNumber>
    </recommendedName>
</protein>
<dbReference type="PANTHER" id="PTHR11011">
    <property type="entry name" value="MALE STERILITY PROTEIN 2-RELATED"/>
    <property type="match status" value="1"/>
</dbReference>
<evidence type="ECO:0000256" key="10">
    <source>
        <dbReference type="RuleBase" id="RU363097"/>
    </source>
</evidence>
<keyword evidence="5 10" id="KW-0521">NADP</keyword>
<dbReference type="GO" id="GO:0080019">
    <property type="term" value="F:alcohol-forming very long-chain fatty acyl-CoA reductase activity"/>
    <property type="evidence" value="ECO:0007669"/>
    <property type="project" value="InterPro"/>
</dbReference>
<keyword evidence="3 10" id="KW-0444">Lipid biosynthesis</keyword>